<evidence type="ECO:0000313" key="2">
    <source>
        <dbReference type="Proteomes" id="UP001157091"/>
    </source>
</evidence>
<dbReference type="Proteomes" id="UP001157091">
    <property type="component" value="Unassembled WGS sequence"/>
</dbReference>
<keyword evidence="2" id="KW-1185">Reference proteome</keyword>
<proteinExistence type="predicted"/>
<accession>A0ABQ6HWA5</accession>
<protein>
    <submittedName>
        <fullName evidence="1">Uncharacterized protein</fullName>
    </submittedName>
</protein>
<sequence length="86" mass="8923">MPAVTHLKGKADKGGKTATFTWDYQGKDGDTFRWQTVTALGAGKSQPTSKREAVAAVGSDGNVCIKVEAVREGKPSPSVGACLKGD</sequence>
<evidence type="ECO:0000313" key="1">
    <source>
        <dbReference type="EMBL" id="GMA22794.1"/>
    </source>
</evidence>
<comment type="caution">
    <text evidence="1">The sequence shown here is derived from an EMBL/GenBank/DDBJ whole genome shotgun (WGS) entry which is preliminary data.</text>
</comment>
<dbReference type="EMBL" id="BSUK01000001">
    <property type="protein sequence ID" value="GMA22794.1"/>
    <property type="molecule type" value="Genomic_DNA"/>
</dbReference>
<name>A0ABQ6HWA5_9MICO</name>
<reference evidence="2" key="1">
    <citation type="journal article" date="2019" name="Int. J. Syst. Evol. Microbiol.">
        <title>The Global Catalogue of Microorganisms (GCM) 10K type strain sequencing project: providing services to taxonomists for standard genome sequencing and annotation.</title>
        <authorList>
            <consortium name="The Broad Institute Genomics Platform"/>
            <consortium name="The Broad Institute Genome Sequencing Center for Infectious Disease"/>
            <person name="Wu L."/>
            <person name="Ma J."/>
        </authorList>
    </citation>
    <scope>NUCLEOTIDE SEQUENCE [LARGE SCALE GENOMIC DNA]</scope>
    <source>
        <strain evidence="2">NBRC 106348</strain>
    </source>
</reference>
<organism evidence="1 2">
    <name type="scientific">Luteimicrobium album</name>
    <dbReference type="NCBI Taxonomy" id="1054550"/>
    <lineage>
        <taxon>Bacteria</taxon>
        <taxon>Bacillati</taxon>
        <taxon>Actinomycetota</taxon>
        <taxon>Actinomycetes</taxon>
        <taxon>Micrococcales</taxon>
        <taxon>Luteimicrobium</taxon>
    </lineage>
</organism>
<gene>
    <name evidence="1" type="ORF">GCM10025864_05530</name>
</gene>